<feature type="compositionally biased region" description="Basic and acidic residues" evidence="3">
    <location>
        <begin position="63"/>
        <end position="77"/>
    </location>
</feature>
<dbReference type="Pfam" id="PF05979">
    <property type="entry name" value="DUF896"/>
    <property type="match status" value="1"/>
</dbReference>
<keyword evidence="5" id="KW-1185">Reference proteome</keyword>
<protein>
    <recommendedName>
        <fullName evidence="2">UPF0291 protein SAMN05192533_103150</fullName>
    </recommendedName>
</protein>
<dbReference type="Proteomes" id="UP000198553">
    <property type="component" value="Unassembled WGS sequence"/>
</dbReference>
<dbReference type="SUPFAM" id="SSF158221">
    <property type="entry name" value="YnzC-like"/>
    <property type="match status" value="1"/>
</dbReference>
<evidence type="ECO:0000313" key="5">
    <source>
        <dbReference type="Proteomes" id="UP000198553"/>
    </source>
</evidence>
<feature type="region of interest" description="Disordered" evidence="3">
    <location>
        <begin position="57"/>
        <end position="77"/>
    </location>
</feature>
<evidence type="ECO:0000256" key="1">
    <source>
        <dbReference type="ARBA" id="ARBA00022490"/>
    </source>
</evidence>
<dbReference type="PANTHER" id="PTHR37300">
    <property type="entry name" value="UPF0291 PROTEIN CBO2609/CLC_2481"/>
    <property type="match status" value="1"/>
</dbReference>
<evidence type="ECO:0000313" key="4">
    <source>
        <dbReference type="EMBL" id="SEM49918.1"/>
    </source>
</evidence>
<dbReference type="AlphaFoldDB" id="A0A1H7YX16"/>
<comment type="similarity">
    <text evidence="2">Belongs to the UPF0291 family.</text>
</comment>
<dbReference type="STRING" id="930146.SAMN05192533_103150"/>
<evidence type="ECO:0000256" key="2">
    <source>
        <dbReference type="HAMAP-Rule" id="MF_01103"/>
    </source>
</evidence>
<evidence type="ECO:0000256" key="3">
    <source>
        <dbReference type="SAM" id="MobiDB-lite"/>
    </source>
</evidence>
<dbReference type="Gene3D" id="1.10.287.540">
    <property type="entry name" value="Helix hairpin bin"/>
    <property type="match status" value="1"/>
</dbReference>
<sequence length="77" mass="8755">MLSKDKLARINELAKKAKTSRLSEEEAKEQSALRAEYLQTFRSSMLNTLKGVTIVDPLGNDVTPKKLKNERDKNNLH</sequence>
<gene>
    <name evidence="4" type="ORF">SAMN05192533_103150</name>
</gene>
<accession>A0A1H7YX16</accession>
<dbReference type="InterPro" id="IPR009242">
    <property type="entry name" value="DUF896"/>
</dbReference>
<dbReference type="OrthoDB" id="390105at2"/>
<keyword evidence="1 2" id="KW-0963">Cytoplasm</keyword>
<dbReference type="GO" id="GO:0005737">
    <property type="term" value="C:cytoplasm"/>
    <property type="evidence" value="ECO:0007669"/>
    <property type="project" value="UniProtKB-SubCell"/>
</dbReference>
<dbReference type="EMBL" id="FOBW01000003">
    <property type="protein sequence ID" value="SEM49918.1"/>
    <property type="molecule type" value="Genomic_DNA"/>
</dbReference>
<dbReference type="PANTHER" id="PTHR37300:SF1">
    <property type="entry name" value="UPF0291 PROTEIN YNZC"/>
    <property type="match status" value="1"/>
</dbReference>
<dbReference type="RefSeq" id="WP_090742202.1">
    <property type="nucleotide sequence ID" value="NZ_FOBW01000003.1"/>
</dbReference>
<organism evidence="4 5">
    <name type="scientific">Mesobacillus persicus</name>
    <dbReference type="NCBI Taxonomy" id="930146"/>
    <lineage>
        <taxon>Bacteria</taxon>
        <taxon>Bacillati</taxon>
        <taxon>Bacillota</taxon>
        <taxon>Bacilli</taxon>
        <taxon>Bacillales</taxon>
        <taxon>Bacillaceae</taxon>
        <taxon>Mesobacillus</taxon>
    </lineage>
</organism>
<proteinExistence type="inferred from homology"/>
<comment type="subcellular location">
    <subcellularLocation>
        <location evidence="2">Cytoplasm</location>
    </subcellularLocation>
</comment>
<name>A0A1H7YX16_9BACI</name>
<reference evidence="5" key="1">
    <citation type="submission" date="2016-10" db="EMBL/GenBank/DDBJ databases">
        <authorList>
            <person name="Varghese N."/>
            <person name="Submissions S."/>
        </authorList>
    </citation>
    <scope>NUCLEOTIDE SEQUENCE [LARGE SCALE GENOMIC DNA]</scope>
    <source>
        <strain evidence="5">B48,IBRC-M 10115,DSM 25386,CECT 8001</strain>
    </source>
</reference>
<dbReference type="HAMAP" id="MF_01103">
    <property type="entry name" value="UPF0291"/>
    <property type="match status" value="1"/>
</dbReference>